<reference evidence="1 2" key="2">
    <citation type="submission" date="2020-05" db="EMBL/GenBank/DDBJ databases">
        <title>Identification and distribution of gene clusters putatively required for synthesis of sphingolipid metabolism inhibitors in phylogenetically diverse species of the filamentous fungus Fusarium.</title>
        <authorList>
            <person name="Kim H.-S."/>
            <person name="Busman M."/>
            <person name="Brown D.W."/>
            <person name="Divon H."/>
            <person name="Uhlig S."/>
            <person name="Proctor R.H."/>
        </authorList>
    </citation>
    <scope>NUCLEOTIDE SEQUENCE [LARGE SCALE GENOMIC DNA]</scope>
    <source>
        <strain evidence="1 2">NRRL 25331</strain>
    </source>
</reference>
<comment type="caution">
    <text evidence="1">The sequence shown here is derived from an EMBL/GenBank/DDBJ whole genome shotgun (WGS) entry which is preliminary data.</text>
</comment>
<dbReference type="AlphaFoldDB" id="A0A8H5X5Z9"/>
<name>A0A8H5X5Z9_FUSCI</name>
<reference evidence="2" key="1">
    <citation type="journal article" date="2020" name="BMC Genomics">
        <title>Correction to: Identification and distribution of gene clusters required for synthesis of sphingolipid metabolism inhibitors in diverse species of the filamentous fungus Fusarium.</title>
        <authorList>
            <person name="Kim H.S."/>
            <person name="Lohmar J.M."/>
            <person name="Busman M."/>
            <person name="Brown D.W."/>
            <person name="Naumann T.A."/>
            <person name="Divon H.H."/>
            <person name="Lysoe E."/>
            <person name="Uhlig S."/>
            <person name="Proctor R.H."/>
        </authorList>
    </citation>
    <scope>NUCLEOTIDE SEQUENCE [LARGE SCALE GENOMIC DNA]</scope>
    <source>
        <strain evidence="2">NRRL 25331</strain>
    </source>
</reference>
<accession>A0A8H5X5Z9</accession>
<evidence type="ECO:0000313" key="1">
    <source>
        <dbReference type="EMBL" id="KAF5682608.1"/>
    </source>
</evidence>
<evidence type="ECO:0000313" key="2">
    <source>
        <dbReference type="Proteomes" id="UP000572754"/>
    </source>
</evidence>
<organism evidence="1 2">
    <name type="scientific">Fusarium circinatum</name>
    <name type="common">Pitch canker fungus</name>
    <name type="synonym">Gibberella circinata</name>
    <dbReference type="NCBI Taxonomy" id="48490"/>
    <lineage>
        <taxon>Eukaryota</taxon>
        <taxon>Fungi</taxon>
        <taxon>Dikarya</taxon>
        <taxon>Ascomycota</taxon>
        <taxon>Pezizomycotina</taxon>
        <taxon>Sordariomycetes</taxon>
        <taxon>Hypocreomycetidae</taxon>
        <taxon>Hypocreales</taxon>
        <taxon>Nectriaceae</taxon>
        <taxon>Fusarium</taxon>
        <taxon>Fusarium fujikuroi species complex</taxon>
    </lineage>
</organism>
<dbReference type="EMBL" id="JAAQPE010000160">
    <property type="protein sequence ID" value="KAF5682608.1"/>
    <property type="molecule type" value="Genomic_DNA"/>
</dbReference>
<sequence>MNSLLLLWQVDLLHQPLRLLPDSLEPLVVQVVLVKFLYLVKKEGLLDRTASFVEGVHKQEDLATEGRQPNAAGIVCLIPGFSDL</sequence>
<keyword evidence="2" id="KW-1185">Reference proteome</keyword>
<protein>
    <submittedName>
        <fullName evidence="1">Uncharacterized protein</fullName>
    </submittedName>
</protein>
<dbReference type="Proteomes" id="UP000572754">
    <property type="component" value="Unassembled WGS sequence"/>
</dbReference>
<proteinExistence type="predicted"/>
<gene>
    <name evidence="1" type="ORF">FCIRC_4903</name>
</gene>